<organism evidence="1">
    <name type="scientific">Anguilla anguilla</name>
    <name type="common">European freshwater eel</name>
    <name type="synonym">Muraena anguilla</name>
    <dbReference type="NCBI Taxonomy" id="7936"/>
    <lineage>
        <taxon>Eukaryota</taxon>
        <taxon>Metazoa</taxon>
        <taxon>Chordata</taxon>
        <taxon>Craniata</taxon>
        <taxon>Vertebrata</taxon>
        <taxon>Euteleostomi</taxon>
        <taxon>Actinopterygii</taxon>
        <taxon>Neopterygii</taxon>
        <taxon>Teleostei</taxon>
        <taxon>Anguilliformes</taxon>
        <taxon>Anguillidae</taxon>
        <taxon>Anguilla</taxon>
    </lineage>
</organism>
<name>A0A0E9QGK7_ANGAN</name>
<sequence>MASVRPLQRPLTSEPLPGVCFLCYVSVGMNTVWRVGL</sequence>
<reference evidence="1" key="1">
    <citation type="submission" date="2014-11" db="EMBL/GenBank/DDBJ databases">
        <authorList>
            <person name="Amaro Gonzalez C."/>
        </authorList>
    </citation>
    <scope>NUCLEOTIDE SEQUENCE</scope>
</reference>
<dbReference type="AlphaFoldDB" id="A0A0E9QGK7"/>
<protein>
    <submittedName>
        <fullName evidence="1">Uncharacterized protein</fullName>
    </submittedName>
</protein>
<accession>A0A0E9QGK7</accession>
<proteinExistence type="predicted"/>
<evidence type="ECO:0000313" key="1">
    <source>
        <dbReference type="EMBL" id="JAH15465.1"/>
    </source>
</evidence>
<reference evidence="1" key="2">
    <citation type="journal article" date="2015" name="Fish Shellfish Immunol.">
        <title>Early steps in the European eel (Anguilla anguilla)-Vibrio vulnificus interaction in the gills: Role of the RtxA13 toxin.</title>
        <authorList>
            <person name="Callol A."/>
            <person name="Pajuelo D."/>
            <person name="Ebbesson L."/>
            <person name="Teles M."/>
            <person name="MacKenzie S."/>
            <person name="Amaro C."/>
        </authorList>
    </citation>
    <scope>NUCLEOTIDE SEQUENCE</scope>
</reference>
<dbReference type="EMBL" id="GBXM01093112">
    <property type="protein sequence ID" value="JAH15465.1"/>
    <property type="molecule type" value="Transcribed_RNA"/>
</dbReference>